<dbReference type="GO" id="GO:0046872">
    <property type="term" value="F:metal ion binding"/>
    <property type="evidence" value="ECO:0007669"/>
    <property type="project" value="UniProtKB-KW"/>
</dbReference>
<dbReference type="Gramene" id="TraesCS7A03G0932000.1">
    <property type="protein sequence ID" value="TraesCS7A03G0932000.1.CDS"/>
    <property type="gene ID" value="TraesCS7A03G0932000"/>
</dbReference>
<dbReference type="Gramene" id="TraesWEE_scaffold_009602_01G000500.1">
    <property type="protein sequence ID" value="TraesWEE_scaffold_009602_01G000500.1"/>
    <property type="gene ID" value="TraesWEE_scaffold_009602_01G000500"/>
</dbReference>
<dbReference type="OrthoDB" id="1916924at2759"/>
<keyword evidence="2" id="KW-0479">Metal-binding</keyword>
<dbReference type="Gramene" id="TraesROB_scaffold_053645_01G000300.1">
    <property type="protein sequence ID" value="TraesROB_scaffold_053645_01G000300.1"/>
    <property type="gene ID" value="TraesROB_scaffold_053645_01G000300"/>
</dbReference>
<reference evidence="6" key="1">
    <citation type="submission" date="2018-08" db="EMBL/GenBank/DDBJ databases">
        <authorList>
            <person name="Rossello M."/>
        </authorList>
    </citation>
    <scope>NUCLEOTIDE SEQUENCE [LARGE SCALE GENOMIC DNA]</scope>
    <source>
        <strain evidence="6">cv. Chinese Spring</strain>
    </source>
</reference>
<dbReference type="Gramene" id="TraesCS7A02G385100.1">
    <property type="protein sequence ID" value="TraesCS7A02G385100.1"/>
    <property type="gene ID" value="TraesCS7A02G385100"/>
</dbReference>
<sequence length="132" mass="14221">MAAAAVKGDEERYAMVASRFFRVKPGAGGAAALRPHFLDSCFLCKRSISRDRDIFMYRGDAAFCGEECRQDQMAMDEALNAAARRHRKQAAAEQAAGTARREEAGATAASMMHRRPTIANLGAVARTPVAAS</sequence>
<dbReference type="InterPro" id="IPR044533">
    <property type="entry name" value="FLZ1/2/3"/>
</dbReference>
<reference evidence="6" key="2">
    <citation type="submission" date="2018-10" db="UniProtKB">
        <authorList>
            <consortium name="EnsemblPlants"/>
        </authorList>
    </citation>
    <scope>IDENTIFICATION</scope>
</reference>
<accession>A0A3B6RIZ6</accession>
<dbReference type="Gramene" id="TraesCAD_scaffold_012773_01G000500.1">
    <property type="protein sequence ID" value="TraesCAD_scaffold_012773_01G000500.1"/>
    <property type="gene ID" value="TraesCAD_scaffold_012773_01G000500"/>
</dbReference>
<evidence type="ECO:0000313" key="7">
    <source>
        <dbReference type="Proteomes" id="UP000019116"/>
    </source>
</evidence>
<evidence type="ECO:0000256" key="4">
    <source>
        <dbReference type="SAM" id="MobiDB-lite"/>
    </source>
</evidence>
<dbReference type="PANTHER" id="PTHR46057:SF11">
    <property type="entry name" value="OS06G0714800 PROTEIN"/>
    <property type="match status" value="1"/>
</dbReference>
<evidence type="ECO:0000256" key="3">
    <source>
        <dbReference type="PROSITE-ProRule" id="PRU01131"/>
    </source>
</evidence>
<evidence type="ECO:0000259" key="5">
    <source>
        <dbReference type="PROSITE" id="PS51795"/>
    </source>
</evidence>
<organism evidence="6">
    <name type="scientific">Triticum aestivum</name>
    <name type="common">Wheat</name>
    <dbReference type="NCBI Taxonomy" id="4565"/>
    <lineage>
        <taxon>Eukaryota</taxon>
        <taxon>Viridiplantae</taxon>
        <taxon>Streptophyta</taxon>
        <taxon>Embryophyta</taxon>
        <taxon>Tracheophyta</taxon>
        <taxon>Spermatophyta</taxon>
        <taxon>Magnoliopsida</taxon>
        <taxon>Liliopsida</taxon>
        <taxon>Poales</taxon>
        <taxon>Poaceae</taxon>
        <taxon>BOP clade</taxon>
        <taxon>Pooideae</taxon>
        <taxon>Triticodae</taxon>
        <taxon>Triticeae</taxon>
        <taxon>Triticinae</taxon>
        <taxon>Triticum</taxon>
    </lineage>
</organism>
<evidence type="ECO:0000256" key="2">
    <source>
        <dbReference type="ARBA" id="ARBA00022723"/>
    </source>
</evidence>
<comment type="similarity">
    <text evidence="1">Belongs to the FLZ family.</text>
</comment>
<dbReference type="Pfam" id="PF04570">
    <property type="entry name" value="zf-FLZ"/>
    <property type="match status" value="1"/>
</dbReference>
<dbReference type="Proteomes" id="UP000019116">
    <property type="component" value="Chromosome 7A"/>
</dbReference>
<dbReference type="InterPro" id="IPR007650">
    <property type="entry name" value="Zf-FLZ_dom"/>
</dbReference>
<protein>
    <recommendedName>
        <fullName evidence="5">FLZ-type domain-containing protein</fullName>
    </recommendedName>
</protein>
<dbReference type="PROSITE" id="PS51795">
    <property type="entry name" value="ZF_FLZ"/>
    <property type="match status" value="1"/>
</dbReference>
<evidence type="ECO:0000256" key="1">
    <source>
        <dbReference type="ARBA" id="ARBA00009374"/>
    </source>
</evidence>
<dbReference type="PANTHER" id="PTHR46057">
    <property type="entry name" value="FCS-LIKE ZINC FINGER 1-RELATED"/>
    <property type="match status" value="1"/>
</dbReference>
<proteinExistence type="inferred from homology"/>
<dbReference type="Gramene" id="TraesRN7A0100917300.1">
    <property type="protein sequence ID" value="TraesRN7A0100917300.1"/>
    <property type="gene ID" value="TraesRN7A0100917300"/>
</dbReference>
<evidence type="ECO:0000313" key="6">
    <source>
        <dbReference type="EnsemblPlants" id="TraesCS7A02G385100.1"/>
    </source>
</evidence>
<keyword evidence="7" id="KW-1185">Reference proteome</keyword>
<name>A0A3B6RIZ6_WHEAT</name>
<feature type="zinc finger region" description="FLZ-type" evidence="3">
    <location>
        <begin position="36"/>
        <end position="80"/>
    </location>
</feature>
<dbReference type="AlphaFoldDB" id="A0A3B6RIZ6"/>
<dbReference type="Gramene" id="TraesCLE_scaffold_045910_01G000300.1">
    <property type="protein sequence ID" value="TraesCLE_scaffold_045910_01G000300.1"/>
    <property type="gene ID" value="TraesCLE_scaffold_045910_01G000300"/>
</dbReference>
<dbReference type="EnsemblPlants" id="TraesCS7A02G385100.1">
    <property type="protein sequence ID" value="TraesCS7A02G385100.1"/>
    <property type="gene ID" value="TraesCS7A02G385100"/>
</dbReference>
<feature type="region of interest" description="Disordered" evidence="4">
    <location>
        <begin position="85"/>
        <end position="110"/>
    </location>
</feature>
<feature type="domain" description="FLZ-type" evidence="5">
    <location>
        <begin position="36"/>
        <end position="80"/>
    </location>
</feature>